<evidence type="ECO:0000313" key="1">
    <source>
        <dbReference type="EMBL" id="PKQ70059.1"/>
    </source>
</evidence>
<protein>
    <recommendedName>
        <fullName evidence="3">DUF1800 domain-containing protein</fullName>
    </recommendedName>
</protein>
<accession>A0A2N3II94</accession>
<evidence type="ECO:0000313" key="2">
    <source>
        <dbReference type="Proteomes" id="UP000233387"/>
    </source>
</evidence>
<name>A0A2N3II94_9BACT</name>
<dbReference type="RefSeq" id="WP_101358128.1">
    <property type="nucleotide sequence ID" value="NZ_NKXO01000011.1"/>
</dbReference>
<sequence>MPALDPITGNLGENRAKHLLRRLTFGYSKADVNTFQGININTALNQLLSFTMPTPPRSFTGADWTNPANKPQANEEDFKQEEAFRIWWLGKMYEDNTAFEKLTFFLHTIITTKRGVVGNSRFLYYQNQLFRRYLFNDFTNTNPNFNRYHQLILKASLDNSMLIFLDGRTNEKGLPNENFARELLELFTLGKGETRGAGDYTNYTENDIREAAKALTGWKTDDFFNPASNINTATIDPDTGLPTGVVRVNQFGEAFLHDNTIKQVLGVNIIPNPALLTPTGQPTAASALDEVVQLINAIFNKRDTDNISLAAKYFVRRLYRFFVHHEITPAVETNIIVPLAFQMQSEGFRISGVMRRLFASEHFFEFGTSSNNGQFDDKFGAMIKSPLEVTLGLMRYFRSMLASQIPTHDSNYAGFYEKMSMMTGVLMEMGLDFLEPYDVAGYEPYHQAPNYQRNWITTNNLANRYKFVRDLFEGNLGFGVDVYAWAKNTALSGITNTIATTPTVVGGISVAKDLARHVAREFLPLYQENSEITEKRMNYFAFYHIRDIAGVNPNDPDARFNAWVFGWNSANPAIIESNARGPLKALLGAILQTPEYQLF</sequence>
<dbReference type="Proteomes" id="UP000233387">
    <property type="component" value="Unassembled WGS sequence"/>
</dbReference>
<gene>
    <name evidence="1" type="ORF">Rain11_0863</name>
</gene>
<dbReference type="Pfam" id="PF08811">
    <property type="entry name" value="DUF1800"/>
    <property type="match status" value="1"/>
</dbReference>
<proteinExistence type="predicted"/>
<evidence type="ECO:0008006" key="3">
    <source>
        <dbReference type="Google" id="ProtNLM"/>
    </source>
</evidence>
<comment type="caution">
    <text evidence="1">The sequence shown here is derived from an EMBL/GenBank/DDBJ whole genome shotgun (WGS) entry which is preliminary data.</text>
</comment>
<keyword evidence="2" id="KW-1185">Reference proteome</keyword>
<dbReference type="OrthoDB" id="9772295at2"/>
<dbReference type="EMBL" id="NKXO01000011">
    <property type="protein sequence ID" value="PKQ70059.1"/>
    <property type="molecule type" value="Genomic_DNA"/>
</dbReference>
<dbReference type="AlphaFoldDB" id="A0A2N3II94"/>
<dbReference type="InterPro" id="IPR014917">
    <property type="entry name" value="DUF1800"/>
</dbReference>
<organism evidence="1 2">
    <name type="scientific">Raineya orbicola</name>
    <dbReference type="NCBI Taxonomy" id="2016530"/>
    <lineage>
        <taxon>Bacteria</taxon>
        <taxon>Pseudomonadati</taxon>
        <taxon>Bacteroidota</taxon>
        <taxon>Cytophagia</taxon>
        <taxon>Cytophagales</taxon>
        <taxon>Raineyaceae</taxon>
        <taxon>Raineya</taxon>
    </lineage>
</organism>
<reference evidence="1 2" key="1">
    <citation type="submission" date="2017-06" db="EMBL/GenBank/DDBJ databases">
        <title>Raineya orbicola gen. nov., sp. nov. a slightly thermophilic bacterium of the phylum Bacteroidetes and the description of Raineyaceae fam. nov.</title>
        <authorList>
            <person name="Albuquerque L."/>
            <person name="Polonia A.R.M."/>
            <person name="Barroso C."/>
            <person name="Froufe H.J.C."/>
            <person name="Lage O."/>
            <person name="Lobo-Da-Cunha A."/>
            <person name="Egas C."/>
            <person name="Da Costa M.S."/>
        </authorList>
    </citation>
    <scope>NUCLEOTIDE SEQUENCE [LARGE SCALE GENOMIC DNA]</scope>
    <source>
        <strain evidence="1 2">SPSPC-11</strain>
    </source>
</reference>